<name>A0A511NAG1_DEIC1</name>
<reference evidence="1 2" key="1">
    <citation type="submission" date="2019-07" db="EMBL/GenBank/DDBJ databases">
        <title>Whole genome shotgun sequence of Deinococcus cellulosilyticus NBRC 106333.</title>
        <authorList>
            <person name="Hosoyama A."/>
            <person name="Uohara A."/>
            <person name="Ohji S."/>
            <person name="Ichikawa N."/>
        </authorList>
    </citation>
    <scope>NUCLEOTIDE SEQUENCE [LARGE SCALE GENOMIC DNA]</scope>
    <source>
        <strain evidence="1 2">NBRC 106333</strain>
    </source>
</reference>
<sequence>MSVRSPEWHADDPDQTVLKSLMPLLYPLFDLLEPTFGRCISEIDEAEWHSQNQDSGIWMGDLISLPSPFFVFHQKLWGQLQEELPDLSRDLVSVIAREHVVVVADRDLKDPRVSDDPEHQNLHREALYRISRLIHFGGLDAHS</sequence>
<proteinExistence type="predicted"/>
<keyword evidence="2" id="KW-1185">Reference proteome</keyword>
<evidence type="ECO:0000313" key="2">
    <source>
        <dbReference type="Proteomes" id="UP000321306"/>
    </source>
</evidence>
<organism evidence="1 2">
    <name type="scientific">Deinococcus cellulosilyticus (strain DSM 18568 / NBRC 106333 / KACC 11606 / 5516J-15)</name>
    <dbReference type="NCBI Taxonomy" id="1223518"/>
    <lineage>
        <taxon>Bacteria</taxon>
        <taxon>Thermotogati</taxon>
        <taxon>Deinococcota</taxon>
        <taxon>Deinococci</taxon>
        <taxon>Deinococcales</taxon>
        <taxon>Deinococcaceae</taxon>
        <taxon>Deinococcus</taxon>
    </lineage>
</organism>
<dbReference type="AlphaFoldDB" id="A0A511NAG1"/>
<protein>
    <submittedName>
        <fullName evidence="1">Uncharacterized protein</fullName>
    </submittedName>
</protein>
<evidence type="ECO:0000313" key="1">
    <source>
        <dbReference type="EMBL" id="GEM49351.1"/>
    </source>
</evidence>
<accession>A0A511NAG1</accession>
<comment type="caution">
    <text evidence="1">The sequence shown here is derived from an EMBL/GenBank/DDBJ whole genome shotgun (WGS) entry which is preliminary data.</text>
</comment>
<dbReference type="RefSeq" id="WP_146889753.1">
    <property type="nucleotide sequence ID" value="NZ_BJXB01000033.1"/>
</dbReference>
<gene>
    <name evidence="1" type="ORF">DC3_49860</name>
</gene>
<dbReference type="Proteomes" id="UP000321306">
    <property type="component" value="Unassembled WGS sequence"/>
</dbReference>
<dbReference type="EMBL" id="BJXB01000033">
    <property type="protein sequence ID" value="GEM49351.1"/>
    <property type="molecule type" value="Genomic_DNA"/>
</dbReference>